<evidence type="ECO:0000313" key="4">
    <source>
        <dbReference type="Proteomes" id="UP000033618"/>
    </source>
</evidence>
<dbReference type="AlphaFoldDB" id="A0A0F5K207"/>
<dbReference type="Proteomes" id="UP000033618">
    <property type="component" value="Unassembled WGS sequence"/>
</dbReference>
<feature type="transmembrane region" description="Helical" evidence="2">
    <location>
        <begin position="97"/>
        <end position="118"/>
    </location>
</feature>
<feature type="transmembrane region" description="Helical" evidence="2">
    <location>
        <begin position="341"/>
        <end position="363"/>
    </location>
</feature>
<dbReference type="PANTHER" id="PTHR38592:SF3">
    <property type="entry name" value="BLL4819 PROTEIN"/>
    <property type="match status" value="1"/>
</dbReference>
<accession>A0A0F5K207</accession>
<dbReference type="STRING" id="28092.WM40_08915"/>
<dbReference type="PANTHER" id="PTHR38592">
    <property type="entry name" value="BLL4819 PROTEIN"/>
    <property type="match status" value="1"/>
</dbReference>
<keyword evidence="2" id="KW-0472">Membrane</keyword>
<feature type="compositionally biased region" description="Polar residues" evidence="1">
    <location>
        <begin position="387"/>
        <end position="396"/>
    </location>
</feature>
<feature type="transmembrane region" description="Helical" evidence="2">
    <location>
        <begin position="180"/>
        <end position="200"/>
    </location>
</feature>
<evidence type="ECO:0000256" key="2">
    <source>
        <dbReference type="SAM" id="Phobius"/>
    </source>
</evidence>
<evidence type="ECO:0000256" key="1">
    <source>
        <dbReference type="SAM" id="MobiDB-lite"/>
    </source>
</evidence>
<reference evidence="3 4" key="1">
    <citation type="submission" date="2015-03" db="EMBL/GenBank/DDBJ databases">
        <title>Draft Genome Sequence of Burkholderia andropogonis type strain ICMP2807, isolated from Sorghum bicolor.</title>
        <authorList>
            <person name="Lopes-Santos L."/>
            <person name="Castro D.B."/>
            <person name="Ottoboni L.M."/>
            <person name="Park D."/>
            <person name="Weirc B.S."/>
            <person name="Destefano S.A."/>
        </authorList>
    </citation>
    <scope>NUCLEOTIDE SEQUENCE [LARGE SCALE GENOMIC DNA]</scope>
    <source>
        <strain evidence="3 4">ICMP2807</strain>
    </source>
</reference>
<keyword evidence="2" id="KW-1133">Transmembrane helix</keyword>
<feature type="transmembrane region" description="Helical" evidence="2">
    <location>
        <begin position="152"/>
        <end position="173"/>
    </location>
</feature>
<dbReference type="InterPro" id="IPR014550">
    <property type="entry name" value="UCP028704_OpgC"/>
</dbReference>
<dbReference type="Pfam" id="PF10129">
    <property type="entry name" value="OpgC_C"/>
    <property type="match status" value="1"/>
</dbReference>
<feature type="transmembrane region" description="Helical" evidence="2">
    <location>
        <begin position="58"/>
        <end position="77"/>
    </location>
</feature>
<gene>
    <name evidence="3" type="ORF">WM40_08915</name>
</gene>
<protein>
    <recommendedName>
        <fullName evidence="5">OpgC protein</fullName>
    </recommendedName>
</protein>
<proteinExistence type="predicted"/>
<organism evidence="3 4">
    <name type="scientific">Robbsia andropogonis</name>
    <dbReference type="NCBI Taxonomy" id="28092"/>
    <lineage>
        <taxon>Bacteria</taxon>
        <taxon>Pseudomonadati</taxon>
        <taxon>Pseudomonadota</taxon>
        <taxon>Betaproteobacteria</taxon>
        <taxon>Burkholderiales</taxon>
        <taxon>Burkholderiaceae</taxon>
        <taxon>Robbsia</taxon>
    </lineage>
</organism>
<name>A0A0F5K207_9BURK</name>
<dbReference type="PIRSF" id="PIRSF028704">
    <property type="entry name" value="UPC028704"/>
    <property type="match status" value="1"/>
</dbReference>
<evidence type="ECO:0008006" key="5">
    <source>
        <dbReference type="Google" id="ProtNLM"/>
    </source>
</evidence>
<sequence length="396" mass="42474">MTNSPSSTSPAAPRAVGSRRSIEVDFFRGLALVVIMLDHIPQSLVSKVTLHNYAFCDAAEMFVFVGGYSVAAAYTAIMDRQGERAAAQRFLKRGVEIYRAFLLLAAMMLVLGMLFHGLKLDTPEVLATEAGTFMRRPLGMLLDIASLRRQPFLSSVLPMYLLFALSAPAVLALARRAPWLTLVISIGIWALAPILAAGLPTAYPEGWPFNPFAWQLMFVSGAIFRLKPVDAEVLATPWGGMLTRIAVVAVVGFAIWHIFLLSAPTPGYDKQNLALSRLLNFAALAWCASWITARGWAGRAAAALPALVRTGQHSLPCFVAGACISVSMDALSRPFAAAQPWLVGSCDDILATVLLLSVAWIAASLKKRGRKPAASRTAGARVPSGGPQRTSAAVRN</sequence>
<dbReference type="EMBL" id="LAQU01000007">
    <property type="protein sequence ID" value="KKB63924.1"/>
    <property type="molecule type" value="Genomic_DNA"/>
</dbReference>
<dbReference type="PATRIC" id="fig|28092.6.peg.2102"/>
<feature type="transmembrane region" description="Helical" evidence="2">
    <location>
        <begin position="274"/>
        <end position="293"/>
    </location>
</feature>
<keyword evidence="4" id="KW-1185">Reference proteome</keyword>
<evidence type="ECO:0000313" key="3">
    <source>
        <dbReference type="EMBL" id="KKB63924.1"/>
    </source>
</evidence>
<comment type="caution">
    <text evidence="3">The sequence shown here is derived from an EMBL/GenBank/DDBJ whole genome shotgun (WGS) entry which is preliminary data.</text>
</comment>
<feature type="region of interest" description="Disordered" evidence="1">
    <location>
        <begin position="372"/>
        <end position="396"/>
    </location>
</feature>
<keyword evidence="2" id="KW-0812">Transmembrane</keyword>
<feature type="transmembrane region" description="Helical" evidence="2">
    <location>
        <begin position="241"/>
        <end position="262"/>
    </location>
</feature>